<dbReference type="GeneID" id="33569582"/>
<feature type="region of interest" description="Disordered" evidence="1">
    <location>
        <begin position="505"/>
        <end position="577"/>
    </location>
</feature>
<dbReference type="OrthoDB" id="2444659at2759"/>
<comment type="caution">
    <text evidence="3">The sequence shown here is derived from an EMBL/GenBank/DDBJ whole genome shotgun (WGS) entry which is preliminary data.</text>
</comment>
<feature type="compositionally biased region" description="Polar residues" evidence="1">
    <location>
        <begin position="534"/>
        <end position="563"/>
    </location>
</feature>
<dbReference type="InParanoid" id="A0A1Y2GPZ7"/>
<name>A0A1Y2GPZ7_9FUNG</name>
<reference evidence="3 4" key="1">
    <citation type="submission" date="2016-07" db="EMBL/GenBank/DDBJ databases">
        <title>Pervasive Adenine N6-methylation of Active Genes in Fungi.</title>
        <authorList>
            <consortium name="DOE Joint Genome Institute"/>
            <person name="Mondo S.J."/>
            <person name="Dannebaum R.O."/>
            <person name="Kuo R.C."/>
            <person name="Labutti K."/>
            <person name="Haridas S."/>
            <person name="Kuo A."/>
            <person name="Salamov A."/>
            <person name="Ahrendt S.R."/>
            <person name="Lipzen A."/>
            <person name="Sullivan W."/>
            <person name="Andreopoulos W.B."/>
            <person name="Clum A."/>
            <person name="Lindquist E."/>
            <person name="Daum C."/>
            <person name="Ramamoorthy G.K."/>
            <person name="Gryganskyi A."/>
            <person name="Culley D."/>
            <person name="Magnuson J.K."/>
            <person name="James T.Y."/>
            <person name="O'Malley M.A."/>
            <person name="Stajich J.E."/>
            <person name="Spatafora J.W."/>
            <person name="Visel A."/>
            <person name="Grigoriev I.V."/>
        </authorList>
    </citation>
    <scope>NUCLEOTIDE SEQUENCE [LARGE SCALE GENOMIC DNA]</scope>
    <source>
        <strain evidence="3 4">NRRL 3116</strain>
    </source>
</reference>
<keyword evidence="2" id="KW-0472">Membrane</keyword>
<dbReference type="EMBL" id="MCFF01000015">
    <property type="protein sequence ID" value="ORZ18277.1"/>
    <property type="molecule type" value="Genomic_DNA"/>
</dbReference>
<sequence length="577" mass="62216">MGFLSPFCFASNANSFYGIAVDRDYSIMFAEDPDRLILIKSNENPTSAADVSWKVVSSVQASVLYDISGSKGGQLCYVDDKGVFTFIALSVRKTPTSPPVSAGLQYSPLFPATPNGNNTGEGGWKNIDIISPYSWTTESTSVSLYHVNDASGNNVVIHSYLDTQHVLNFGVLDNASLQLNQGPTWNYNSTYYDFVKATYHKDTLFIISDNRRPFDSVSILTIPLLNSTIPAKIPAADAREFGPFGSFLSGPNLTLFDISITSFFDDTYYFLYRAGYESGNPWLLTMDLSDQSHYKNATNTHLSQDLVFSRDIYEMYWADMGPRNGAPAFAFVPHVDFNNKTHIRGINLSGPNIGQWYNVSHTINVTDTFGTDPNPQPTDYIKITVLPSGDVHSTAPSTGLIVGFVLALLIAFAAAGSVFHRWRADRKEVEAEGKAATQAASQPLMIGPNSNEHGNFKMVVEPTGTQQAWTNTTQQAQAYAGGVPTTSSPMATQPGQQQFLFSAHPQPNFATSSGVSNGAGSPPGTLLSVDHITGSPSYASAGSPTATHTLYSGGQSVLTNSPVSGAPSIPLHSRPSP</sequence>
<evidence type="ECO:0008006" key="5">
    <source>
        <dbReference type="Google" id="ProtNLM"/>
    </source>
</evidence>
<gene>
    <name evidence="3" type="ORF">BCR41DRAFT_385948</name>
</gene>
<keyword evidence="4" id="KW-1185">Reference proteome</keyword>
<evidence type="ECO:0000256" key="2">
    <source>
        <dbReference type="SAM" id="Phobius"/>
    </source>
</evidence>
<dbReference type="Proteomes" id="UP000193648">
    <property type="component" value="Unassembled WGS sequence"/>
</dbReference>
<evidence type="ECO:0000256" key="1">
    <source>
        <dbReference type="SAM" id="MobiDB-lite"/>
    </source>
</evidence>
<evidence type="ECO:0000313" key="3">
    <source>
        <dbReference type="EMBL" id="ORZ18277.1"/>
    </source>
</evidence>
<accession>A0A1Y2GPZ7</accession>
<dbReference type="AlphaFoldDB" id="A0A1Y2GPZ7"/>
<feature type="compositionally biased region" description="Polar residues" evidence="1">
    <location>
        <begin position="508"/>
        <end position="519"/>
    </location>
</feature>
<proteinExistence type="predicted"/>
<dbReference type="RefSeq" id="XP_021882072.1">
    <property type="nucleotide sequence ID" value="XM_022027739.1"/>
</dbReference>
<keyword evidence="2" id="KW-0812">Transmembrane</keyword>
<protein>
    <recommendedName>
        <fullName evidence="5">Transmembrane protein</fullName>
    </recommendedName>
</protein>
<keyword evidence="2" id="KW-1133">Transmembrane helix</keyword>
<evidence type="ECO:0000313" key="4">
    <source>
        <dbReference type="Proteomes" id="UP000193648"/>
    </source>
</evidence>
<feature type="transmembrane region" description="Helical" evidence="2">
    <location>
        <begin position="400"/>
        <end position="419"/>
    </location>
</feature>
<organism evidence="3 4">
    <name type="scientific">Lobosporangium transversale</name>
    <dbReference type="NCBI Taxonomy" id="64571"/>
    <lineage>
        <taxon>Eukaryota</taxon>
        <taxon>Fungi</taxon>
        <taxon>Fungi incertae sedis</taxon>
        <taxon>Mucoromycota</taxon>
        <taxon>Mortierellomycotina</taxon>
        <taxon>Mortierellomycetes</taxon>
        <taxon>Mortierellales</taxon>
        <taxon>Mortierellaceae</taxon>
        <taxon>Lobosporangium</taxon>
    </lineage>
</organism>